<proteinExistence type="predicted"/>
<comment type="caution">
    <text evidence="1">The sequence shown here is derived from an EMBL/GenBank/DDBJ whole genome shotgun (WGS) entry which is preliminary data.</text>
</comment>
<name>A0ABQ9ZZM1_9CRUS</name>
<reference evidence="1 2" key="1">
    <citation type="journal article" date="2023" name="Nucleic Acids Res.">
        <title>The hologenome of Daphnia magna reveals possible DNA methylation and microbiome-mediated evolution of the host genome.</title>
        <authorList>
            <person name="Chaturvedi A."/>
            <person name="Li X."/>
            <person name="Dhandapani V."/>
            <person name="Marshall H."/>
            <person name="Kissane S."/>
            <person name="Cuenca-Cambronero M."/>
            <person name="Asole G."/>
            <person name="Calvet F."/>
            <person name="Ruiz-Romero M."/>
            <person name="Marangio P."/>
            <person name="Guigo R."/>
            <person name="Rago D."/>
            <person name="Mirbahai L."/>
            <person name="Eastwood N."/>
            <person name="Colbourne J.K."/>
            <person name="Zhou J."/>
            <person name="Mallon E."/>
            <person name="Orsini L."/>
        </authorList>
    </citation>
    <scope>NUCLEOTIDE SEQUENCE [LARGE SCALE GENOMIC DNA]</scope>
    <source>
        <strain evidence="1">LRV0_1</strain>
    </source>
</reference>
<dbReference type="EMBL" id="JAOYFB010000036">
    <property type="protein sequence ID" value="KAK4018308.1"/>
    <property type="molecule type" value="Genomic_DNA"/>
</dbReference>
<gene>
    <name evidence="1" type="ORF">OUZ56_000369</name>
</gene>
<keyword evidence="2" id="KW-1185">Reference proteome</keyword>
<organism evidence="1 2">
    <name type="scientific">Daphnia magna</name>
    <dbReference type="NCBI Taxonomy" id="35525"/>
    <lineage>
        <taxon>Eukaryota</taxon>
        <taxon>Metazoa</taxon>
        <taxon>Ecdysozoa</taxon>
        <taxon>Arthropoda</taxon>
        <taxon>Crustacea</taxon>
        <taxon>Branchiopoda</taxon>
        <taxon>Diplostraca</taxon>
        <taxon>Cladocera</taxon>
        <taxon>Anomopoda</taxon>
        <taxon>Daphniidae</taxon>
        <taxon>Daphnia</taxon>
    </lineage>
</organism>
<protein>
    <submittedName>
        <fullName evidence="1">Uncharacterized protein</fullName>
    </submittedName>
</protein>
<evidence type="ECO:0000313" key="2">
    <source>
        <dbReference type="Proteomes" id="UP001234178"/>
    </source>
</evidence>
<dbReference type="Proteomes" id="UP001234178">
    <property type="component" value="Unassembled WGS sequence"/>
</dbReference>
<accession>A0ABQ9ZZM1</accession>
<sequence>MWGFRGIASRVAHIRKKKKRFNGVDCCCPGCRNSIPGNTAARQTDCFEISPLEFDGISERRNQNKAEKAEDKNALDTFQMYYYLRQND</sequence>
<evidence type="ECO:0000313" key="1">
    <source>
        <dbReference type="EMBL" id="KAK4018308.1"/>
    </source>
</evidence>